<feature type="region of interest" description="Disordered" evidence="1">
    <location>
        <begin position="106"/>
        <end position="152"/>
    </location>
</feature>
<dbReference type="EMBL" id="CP015059">
    <property type="protein sequence ID" value="QGN17133.1"/>
    <property type="molecule type" value="Genomic_DNA"/>
</dbReference>
<evidence type="ECO:0000313" key="3">
    <source>
        <dbReference type="Proteomes" id="UP000422736"/>
    </source>
</evidence>
<evidence type="ECO:0000256" key="1">
    <source>
        <dbReference type="SAM" id="MobiDB-lite"/>
    </source>
</evidence>
<protein>
    <submittedName>
        <fullName evidence="2">Uncharacterized protein</fullName>
    </submittedName>
</protein>
<gene>
    <name evidence="2" type="ORF">FIM1_3864</name>
</gene>
<feature type="compositionally biased region" description="Low complexity" evidence="1">
    <location>
        <begin position="130"/>
        <end position="139"/>
    </location>
</feature>
<name>A0ABX6EXW9_KLUMA</name>
<reference evidence="2 3" key="1">
    <citation type="submission" date="2016-03" db="EMBL/GenBank/DDBJ databases">
        <title>How can Kluyveromyces marxianus grow so fast - potential evolutionary course in Saccharomyces Complex revealed by comparative genomics.</title>
        <authorList>
            <person name="Mo W."/>
            <person name="Lu W."/>
            <person name="Yang X."/>
            <person name="Qi J."/>
            <person name="Lv H."/>
        </authorList>
    </citation>
    <scope>NUCLEOTIDE SEQUENCE [LARGE SCALE GENOMIC DNA]</scope>
    <source>
        <strain evidence="2 3">FIM1</strain>
    </source>
</reference>
<evidence type="ECO:0000313" key="2">
    <source>
        <dbReference type="EMBL" id="QGN17133.1"/>
    </source>
</evidence>
<proteinExistence type="predicted"/>
<keyword evidence="3" id="KW-1185">Reference proteome</keyword>
<reference evidence="2 3" key="2">
    <citation type="submission" date="2019-11" db="EMBL/GenBank/DDBJ databases">
        <authorList>
            <person name="Lu H."/>
        </authorList>
    </citation>
    <scope>NUCLEOTIDE SEQUENCE [LARGE SCALE GENOMIC DNA]</scope>
    <source>
        <strain evidence="2 3">FIM1</strain>
    </source>
</reference>
<organism evidence="2 3">
    <name type="scientific">Kluyveromyces marxianus</name>
    <name type="common">Yeast</name>
    <name type="synonym">Candida kefyr</name>
    <dbReference type="NCBI Taxonomy" id="4911"/>
    <lineage>
        <taxon>Eukaryota</taxon>
        <taxon>Fungi</taxon>
        <taxon>Dikarya</taxon>
        <taxon>Ascomycota</taxon>
        <taxon>Saccharomycotina</taxon>
        <taxon>Saccharomycetes</taxon>
        <taxon>Saccharomycetales</taxon>
        <taxon>Saccharomycetaceae</taxon>
        <taxon>Kluyveromyces</taxon>
    </lineage>
</organism>
<accession>A0ABX6EXW9</accession>
<dbReference type="Proteomes" id="UP000422736">
    <property type="component" value="Chromosome 6"/>
</dbReference>
<sequence length="257" mass="28687">MTTHEDMMFQFDTGFIADSEHSDRMTDLEIQQNRAFVVPRTFEDDMLSLNTNGDEETLFSTSNTSTLLGQTPNVRGQSLRGSRDQSVSSAAHLNIDRSIVTSHVTTTLDDDEQPRFQHRPARNSTFVRRSSAAAGSSTGSGSGSVNSRAPKSAHRLSLPNLFQSIRRVNPASHHPPISAVANDHRRHSLNQAMVFSNYNNYLNDSIFNDSVKSLDEQRKLRLEQLADKFWLRDGSIDEDLFEESSDEEDAAVGPTDL</sequence>